<reference evidence="1 2" key="1">
    <citation type="submission" date="2018-10" db="EMBL/GenBank/DDBJ databases">
        <title>Isolation, diversity and antifungal activity of actinobacteria from wheat.</title>
        <authorList>
            <person name="Han C."/>
        </authorList>
    </citation>
    <scope>NUCLEOTIDE SEQUENCE [LARGE SCALE GENOMIC DNA]</scope>
    <source>
        <strain evidence="1 2">NEAU-YY56</strain>
    </source>
</reference>
<comment type="caution">
    <text evidence="1">The sequence shown here is derived from an EMBL/GenBank/DDBJ whole genome shotgun (WGS) entry which is preliminary data.</text>
</comment>
<organism evidence="1 2">
    <name type="scientific">Cellulomonas triticagri</name>
    <dbReference type="NCBI Taxonomy" id="2483352"/>
    <lineage>
        <taxon>Bacteria</taxon>
        <taxon>Bacillati</taxon>
        <taxon>Actinomycetota</taxon>
        <taxon>Actinomycetes</taxon>
        <taxon>Micrococcales</taxon>
        <taxon>Cellulomonadaceae</taxon>
        <taxon>Cellulomonas</taxon>
    </lineage>
</organism>
<name>A0A3M2JT32_9CELL</name>
<evidence type="ECO:0000313" key="2">
    <source>
        <dbReference type="Proteomes" id="UP000269289"/>
    </source>
</evidence>
<dbReference type="Proteomes" id="UP000269289">
    <property type="component" value="Unassembled WGS sequence"/>
</dbReference>
<gene>
    <name evidence="1" type="ORF">EBM89_04540</name>
</gene>
<accession>A0A3M2JT32</accession>
<proteinExistence type="predicted"/>
<protein>
    <submittedName>
        <fullName evidence="1">Uncharacterized protein</fullName>
    </submittedName>
</protein>
<evidence type="ECO:0000313" key="1">
    <source>
        <dbReference type="EMBL" id="RMI13388.1"/>
    </source>
</evidence>
<dbReference type="AlphaFoldDB" id="A0A3M2JT32"/>
<sequence length="67" mass="7433">MIAEVRVDQHEVVRPEEEHRRAAPPFALRCREVVRLDDADAQEGEEPHRSCVDVVVHASGCGPCTAT</sequence>
<dbReference type="EMBL" id="RFFI01000016">
    <property type="protein sequence ID" value="RMI13388.1"/>
    <property type="molecule type" value="Genomic_DNA"/>
</dbReference>
<keyword evidence="2" id="KW-1185">Reference proteome</keyword>